<dbReference type="EMBL" id="BAAANL010000001">
    <property type="protein sequence ID" value="GAA1853554.1"/>
    <property type="molecule type" value="Genomic_DNA"/>
</dbReference>
<name>A0ABP4ZEH6_9MICO</name>
<sequence>MRYLSTRPGGRRQHAVVAGFAVLALSLTAPAAADELPPGEPGSTWSFAGAITEPNGVDVQVLEVSSERVTAAAGGGVLLAVRAHGDDGLEVGKVQVLSETGAVEQIMSRANAYGTSDSYTVVRVEPGSSYDLRVGSDRKTTGSYVANVDLAGDVDGSGVVDDADVQAVVGSQGALPGEAGYSEGTDIDANGHVTGHDLELVQANHGAAVASPAPEEDVPLPDGALLLSGVSESRPNPTGATLRWTLTGTTFAPDAVDHRVWINDSPVPAARFLVSETEVAVASALTAGRNVIRYEGYDSADRHLYHEAVIWAGSSSVEVNLVSEDGLPFTGTADVRLAFADNHSIGANQSWTGTTLTFPDLPNRTFVVTATTPDNLTGGSGGLAGSRLTVRMAPIGDPSPIDNNDFSLGLDGWSFTGTGTAYTVDHTEDAGPPSAAQDVVGPTSEQTPAPAGQTPEERAARNTALELDATEEAAGIASATSGSTTTNTDLALATVSEGEQNASRTFQTDPGVTAVKVRYRFITSEVPGGYFGSRYNDYYRVAIRSAGNGGLGLEANSMNAMGLPAFDASGSTRWRDLTIDTDKAGDVVQVDVAVANVADGALDSAVVVDVVEERGGRVVPTLTWNTTRGGLDLRYRVEGGPTTEATPVTVRFATGPTYGARTGATLHTHDVAADTAEGEYGPFHIPGTALTADPAGTTHLVAAAGPDDIGAVQDVSIGYGPNADRAAVSAGMLDAVKDSLRIAGQTTVTISSTARGPEDQVRAMFNNLVSPARPIAANITTQLGIYAAPGDAVINVFAARTQGMTREQITTNAATIRDAMLTEINNQGCTNVSRHCGDPAVRSVIDVGVSPFTGARLTAFTDAVTTRVDRVIDERASNSCIHLEKAV</sequence>
<dbReference type="Proteomes" id="UP001501094">
    <property type="component" value="Unassembled WGS sequence"/>
</dbReference>
<proteinExistence type="predicted"/>
<accession>A0ABP4ZEH6</accession>
<feature type="chain" id="PRO_5046806238" description="Dockerin domain-containing protein" evidence="2">
    <location>
        <begin position="34"/>
        <end position="887"/>
    </location>
</feature>
<keyword evidence="4" id="KW-1185">Reference proteome</keyword>
<gene>
    <name evidence="3" type="ORF">GCM10009751_07810</name>
</gene>
<dbReference type="Gene3D" id="1.10.1330.10">
    <property type="entry name" value="Dockerin domain"/>
    <property type="match status" value="1"/>
</dbReference>
<evidence type="ECO:0000313" key="3">
    <source>
        <dbReference type="EMBL" id="GAA1853554.1"/>
    </source>
</evidence>
<dbReference type="PROSITE" id="PS00018">
    <property type="entry name" value="EF_HAND_1"/>
    <property type="match status" value="1"/>
</dbReference>
<dbReference type="InterPro" id="IPR036439">
    <property type="entry name" value="Dockerin_dom_sf"/>
</dbReference>
<feature type="region of interest" description="Disordered" evidence="1">
    <location>
        <begin position="426"/>
        <end position="460"/>
    </location>
</feature>
<reference evidence="4" key="1">
    <citation type="journal article" date="2019" name="Int. J. Syst. Evol. Microbiol.">
        <title>The Global Catalogue of Microorganisms (GCM) 10K type strain sequencing project: providing services to taxonomists for standard genome sequencing and annotation.</title>
        <authorList>
            <consortium name="The Broad Institute Genomics Platform"/>
            <consortium name="The Broad Institute Genome Sequencing Center for Infectious Disease"/>
            <person name="Wu L."/>
            <person name="Ma J."/>
        </authorList>
    </citation>
    <scope>NUCLEOTIDE SEQUENCE [LARGE SCALE GENOMIC DNA]</scope>
    <source>
        <strain evidence="4">JCM 14326</strain>
    </source>
</reference>
<keyword evidence="2" id="KW-0732">Signal</keyword>
<evidence type="ECO:0000256" key="2">
    <source>
        <dbReference type="SAM" id="SignalP"/>
    </source>
</evidence>
<evidence type="ECO:0000313" key="4">
    <source>
        <dbReference type="Proteomes" id="UP001501094"/>
    </source>
</evidence>
<evidence type="ECO:0000256" key="1">
    <source>
        <dbReference type="SAM" id="MobiDB-lite"/>
    </source>
</evidence>
<comment type="caution">
    <text evidence="3">The sequence shown here is derived from an EMBL/GenBank/DDBJ whole genome shotgun (WGS) entry which is preliminary data.</text>
</comment>
<feature type="signal peptide" evidence="2">
    <location>
        <begin position="1"/>
        <end position="33"/>
    </location>
</feature>
<protein>
    <recommendedName>
        <fullName evidence="5">Dockerin domain-containing protein</fullName>
    </recommendedName>
</protein>
<dbReference type="InterPro" id="IPR018247">
    <property type="entry name" value="EF_Hand_1_Ca_BS"/>
</dbReference>
<dbReference type="RefSeq" id="WP_344099692.1">
    <property type="nucleotide sequence ID" value="NZ_BAAANL010000001.1"/>
</dbReference>
<evidence type="ECO:0008006" key="5">
    <source>
        <dbReference type="Google" id="ProtNLM"/>
    </source>
</evidence>
<organism evidence="3 4">
    <name type="scientific">Myceligenerans crystallogenes</name>
    <dbReference type="NCBI Taxonomy" id="316335"/>
    <lineage>
        <taxon>Bacteria</taxon>
        <taxon>Bacillati</taxon>
        <taxon>Actinomycetota</taxon>
        <taxon>Actinomycetes</taxon>
        <taxon>Micrococcales</taxon>
        <taxon>Promicromonosporaceae</taxon>
        <taxon>Myceligenerans</taxon>
    </lineage>
</organism>